<dbReference type="InterPro" id="IPR027417">
    <property type="entry name" value="P-loop_NTPase"/>
</dbReference>
<name>A0A852SX94_9MICO</name>
<organism evidence="1 2">
    <name type="scientific">Leifsonia soli</name>
    <dbReference type="NCBI Taxonomy" id="582665"/>
    <lineage>
        <taxon>Bacteria</taxon>
        <taxon>Bacillati</taxon>
        <taxon>Actinomycetota</taxon>
        <taxon>Actinomycetes</taxon>
        <taxon>Micrococcales</taxon>
        <taxon>Microbacteriaceae</taxon>
        <taxon>Leifsonia</taxon>
    </lineage>
</organism>
<comment type="caution">
    <text evidence="1">The sequence shown here is derived from an EMBL/GenBank/DDBJ whole genome shotgun (WGS) entry which is preliminary data.</text>
</comment>
<protein>
    <submittedName>
        <fullName evidence="1">Uncharacterized protein</fullName>
    </submittedName>
</protein>
<evidence type="ECO:0000313" key="2">
    <source>
        <dbReference type="Proteomes" id="UP000589620"/>
    </source>
</evidence>
<evidence type="ECO:0000313" key="1">
    <source>
        <dbReference type="EMBL" id="NYD73313.1"/>
    </source>
</evidence>
<sequence>MVEPRRTNEVFVAGRYPAHTYNPRDARRQETELNRYLEDEGKALTVSGPSKSGKTVLLEHNLAAHSTIWINGTDLRSVADFWDKIIDWYGLYDIIGTQQQTGGTGSGSIRGQLGIPGVGHIGAEVGGGYTSTNTNTATRSRNAGEVAVQALRDLPVPIVIDDFHYVDAALKLDLTRIVKALIRITHVVMIAVPHEAFEAVRQEPDMNGRIWNLTILPWEQDELLEISRTGFPLLNLTDPNEVVGQKLSEVSMGAPFLMQQLCLDYCLERDIFATLPKPTELSVEDDWPAFFKRVADRIVPGVFDALSRGPRTHGQERSERHLKDRSGVTDIYGAILYSISKLGPVRTVPYLTLTHKIDELFVEAPQSQQVTSSLGHMANIARDARGAGDAALDYKNDELHILDPFLSFYLRYGSWQLPAPQGKR</sequence>
<gene>
    <name evidence="1" type="ORF">BJ963_000832</name>
</gene>
<proteinExistence type="predicted"/>
<dbReference type="Proteomes" id="UP000589620">
    <property type="component" value="Unassembled WGS sequence"/>
</dbReference>
<dbReference type="AlphaFoldDB" id="A0A852SX94"/>
<dbReference type="RefSeq" id="WP_179454851.1">
    <property type="nucleotide sequence ID" value="NZ_BAAAPX010000001.1"/>
</dbReference>
<accession>A0A852SX94</accession>
<dbReference type="EMBL" id="JACCBJ010000001">
    <property type="protein sequence ID" value="NYD73313.1"/>
    <property type="molecule type" value="Genomic_DNA"/>
</dbReference>
<dbReference type="SUPFAM" id="SSF52540">
    <property type="entry name" value="P-loop containing nucleoside triphosphate hydrolases"/>
    <property type="match status" value="1"/>
</dbReference>
<reference evidence="1 2" key="1">
    <citation type="submission" date="2020-07" db="EMBL/GenBank/DDBJ databases">
        <title>Sequencing the genomes of 1000 actinobacteria strains.</title>
        <authorList>
            <person name="Klenk H.-P."/>
        </authorList>
    </citation>
    <scope>NUCLEOTIDE SEQUENCE [LARGE SCALE GENOMIC DNA]</scope>
    <source>
        <strain evidence="1 2">DSM 23871</strain>
    </source>
</reference>
<keyword evidence="2" id="KW-1185">Reference proteome</keyword>